<sequence>MWGGTEKWMEVGELRGAGLPLGSSPQPYVSIDGWVSPQPDLLCSWNEDSWNVQQKSVSPSN</sequence>
<gene>
    <name evidence="1" type="ORF">JZ751_017394</name>
</gene>
<reference evidence="1" key="1">
    <citation type="thesis" date="2021" institute="BYU ScholarsArchive" country="Provo, UT, USA">
        <title>Applications of and Algorithms for Genome Assembly and Genomic Analyses with an Emphasis on Marine Teleosts.</title>
        <authorList>
            <person name="Pickett B.D."/>
        </authorList>
    </citation>
    <scope>NUCLEOTIDE SEQUENCE</scope>
    <source>
        <strain evidence="1">HI-2016</strain>
    </source>
</reference>
<dbReference type="AlphaFoldDB" id="A0A8T2PNT4"/>
<comment type="caution">
    <text evidence="1">The sequence shown here is derived from an EMBL/GenBank/DDBJ whole genome shotgun (WGS) entry which is preliminary data.</text>
</comment>
<accession>A0A8T2PNT4</accession>
<name>A0A8T2PNT4_9TELE</name>
<dbReference type="EMBL" id="JAFBMS010000004">
    <property type="protein sequence ID" value="KAG9352818.1"/>
    <property type="molecule type" value="Genomic_DNA"/>
</dbReference>
<protein>
    <submittedName>
        <fullName evidence="1">Uncharacterized protein</fullName>
    </submittedName>
</protein>
<evidence type="ECO:0000313" key="1">
    <source>
        <dbReference type="EMBL" id="KAG9352818.1"/>
    </source>
</evidence>
<organism evidence="1 2">
    <name type="scientific">Albula glossodonta</name>
    <name type="common">roundjaw bonefish</name>
    <dbReference type="NCBI Taxonomy" id="121402"/>
    <lineage>
        <taxon>Eukaryota</taxon>
        <taxon>Metazoa</taxon>
        <taxon>Chordata</taxon>
        <taxon>Craniata</taxon>
        <taxon>Vertebrata</taxon>
        <taxon>Euteleostomi</taxon>
        <taxon>Actinopterygii</taxon>
        <taxon>Neopterygii</taxon>
        <taxon>Teleostei</taxon>
        <taxon>Albuliformes</taxon>
        <taxon>Albulidae</taxon>
        <taxon>Albula</taxon>
    </lineage>
</organism>
<proteinExistence type="predicted"/>
<keyword evidence="2" id="KW-1185">Reference proteome</keyword>
<evidence type="ECO:0000313" key="2">
    <source>
        <dbReference type="Proteomes" id="UP000824540"/>
    </source>
</evidence>
<dbReference type="Proteomes" id="UP000824540">
    <property type="component" value="Unassembled WGS sequence"/>
</dbReference>